<protein>
    <submittedName>
        <fullName evidence="2">Uncharacterized protein</fullName>
    </submittedName>
</protein>
<organism evidence="2 3">
    <name type="scientific">Streptococcus varani</name>
    <dbReference type="NCBI Taxonomy" id="1608583"/>
    <lineage>
        <taxon>Bacteria</taxon>
        <taxon>Bacillati</taxon>
        <taxon>Bacillota</taxon>
        <taxon>Bacilli</taxon>
        <taxon>Lactobacillales</taxon>
        <taxon>Streptococcaceae</taxon>
        <taxon>Streptococcus</taxon>
    </lineage>
</organism>
<keyword evidence="3" id="KW-1185">Reference proteome</keyword>
<name>A0A0E3WEN9_9STRE</name>
<keyword evidence="1" id="KW-0812">Transmembrane</keyword>
<proteinExistence type="predicted"/>
<keyword evidence="1" id="KW-1133">Transmembrane helix</keyword>
<dbReference type="STRING" id="1608583.BN1356_00392"/>
<feature type="transmembrane region" description="Helical" evidence="1">
    <location>
        <begin position="50"/>
        <end position="69"/>
    </location>
</feature>
<reference evidence="3" key="1">
    <citation type="submission" date="2015-03" db="EMBL/GenBank/DDBJ databases">
        <authorList>
            <person name="Urmite Genomes"/>
        </authorList>
    </citation>
    <scope>NUCLEOTIDE SEQUENCE [LARGE SCALE GENOMIC DNA]</scope>
    <source>
        <strain evidence="3">FF10</strain>
    </source>
</reference>
<feature type="transmembrane region" description="Helical" evidence="1">
    <location>
        <begin position="106"/>
        <end position="123"/>
    </location>
</feature>
<feature type="transmembrane region" description="Helical" evidence="1">
    <location>
        <begin position="81"/>
        <end position="100"/>
    </location>
</feature>
<accession>A0A0E3WEN9</accession>
<sequence length="130" mass="14869">MKFVSNAAKVLNYLIAMSPLFLLLIFVPPYSELKGASSLGQMIVFIPGFISYYFLIPLNSLLHLILLIVERTQIPKTYYRGTSLTLLLSPYLITVCFQMYPAERTMPVFVSLSLLFAVLLFLIQRKIDRL</sequence>
<dbReference type="AlphaFoldDB" id="A0A0E3WEN9"/>
<dbReference type="EMBL" id="CTEN01000001">
    <property type="protein sequence ID" value="CQR24021.1"/>
    <property type="molecule type" value="Genomic_DNA"/>
</dbReference>
<dbReference type="Proteomes" id="UP000198604">
    <property type="component" value="Unassembled WGS sequence"/>
</dbReference>
<dbReference type="RefSeq" id="WP_093649736.1">
    <property type="nucleotide sequence ID" value="NZ_CTEN01000001.1"/>
</dbReference>
<evidence type="ECO:0000313" key="2">
    <source>
        <dbReference type="EMBL" id="CQR24021.1"/>
    </source>
</evidence>
<keyword evidence="1" id="KW-0472">Membrane</keyword>
<feature type="transmembrane region" description="Helical" evidence="1">
    <location>
        <begin position="12"/>
        <end position="30"/>
    </location>
</feature>
<gene>
    <name evidence="2" type="ORF">BN1356_00392</name>
</gene>
<evidence type="ECO:0000256" key="1">
    <source>
        <dbReference type="SAM" id="Phobius"/>
    </source>
</evidence>
<evidence type="ECO:0000313" key="3">
    <source>
        <dbReference type="Proteomes" id="UP000198604"/>
    </source>
</evidence>